<dbReference type="Proteomes" id="UP000044071">
    <property type="component" value="Unassembled WGS sequence"/>
</dbReference>
<sequence length="138" mass="15085">MLKKIIFPVLALFPLAIQAAELKTFPEVAQAVSAGKDLVFVVSLQDCDASLGNIRVSVKPNALMLIADKRVTASDRHFTLDEPGYSGTAVYDYAKFNINADGSAELHMTIMDAKDYHPFSSRKINCELAKGMKVFSLS</sequence>
<feature type="chain" id="PRO_5009743983" evidence="1">
    <location>
        <begin position="20"/>
        <end position="138"/>
    </location>
</feature>
<proteinExistence type="predicted"/>
<dbReference type="EMBL" id="CCSB01000002">
    <property type="protein sequence ID" value="CDZ77480.1"/>
    <property type="molecule type" value="Genomic_DNA"/>
</dbReference>
<dbReference type="OrthoDB" id="5645049at2"/>
<keyword evidence="3" id="KW-1185">Reference proteome</keyword>
<evidence type="ECO:0000256" key="1">
    <source>
        <dbReference type="SAM" id="SignalP"/>
    </source>
</evidence>
<reference evidence="2 3" key="1">
    <citation type="submission" date="2014-06" db="EMBL/GenBank/DDBJ databases">
        <authorList>
            <person name="Urmite Genomes Urmite Genomes"/>
        </authorList>
    </citation>
    <scope>NUCLEOTIDE SEQUENCE [LARGE SCALE GENOMIC DNA]</scope>
</reference>
<dbReference type="AlphaFoldDB" id="A0A078KST2"/>
<protein>
    <submittedName>
        <fullName evidence="2">VirK protein</fullName>
    </submittedName>
</protein>
<gene>
    <name evidence="2" type="ORF">BN59_01763</name>
</gene>
<evidence type="ECO:0000313" key="2">
    <source>
        <dbReference type="EMBL" id="CDZ77480.1"/>
    </source>
</evidence>
<organism evidence="2 3">
    <name type="scientific">Legionella massiliensis</name>
    <dbReference type="NCBI Taxonomy" id="1034943"/>
    <lineage>
        <taxon>Bacteria</taxon>
        <taxon>Pseudomonadati</taxon>
        <taxon>Pseudomonadota</taxon>
        <taxon>Gammaproteobacteria</taxon>
        <taxon>Legionellales</taxon>
        <taxon>Legionellaceae</taxon>
        <taxon>Legionella</taxon>
    </lineage>
</organism>
<name>A0A078KST2_9GAMM</name>
<feature type="signal peptide" evidence="1">
    <location>
        <begin position="1"/>
        <end position="19"/>
    </location>
</feature>
<dbReference type="eggNOG" id="ENOG5033F1I">
    <property type="taxonomic scope" value="Bacteria"/>
</dbReference>
<dbReference type="RefSeq" id="WP_043874009.1">
    <property type="nucleotide sequence ID" value="NZ_CCVW01000002.1"/>
</dbReference>
<keyword evidence="1" id="KW-0732">Signal</keyword>
<accession>A0A078KST2</accession>
<evidence type="ECO:0000313" key="3">
    <source>
        <dbReference type="Proteomes" id="UP000044071"/>
    </source>
</evidence>
<dbReference type="InterPro" id="IPR010694">
    <property type="entry name" value="Uncharacterised_VirK"/>
</dbReference>
<dbReference type="Pfam" id="PF06903">
    <property type="entry name" value="VirK"/>
    <property type="match status" value="1"/>
</dbReference>
<dbReference type="STRING" id="1034943.BN59_01763"/>